<reference evidence="1 2" key="1">
    <citation type="journal article" date="2017" name="Syst. Appl. Microbiol.">
        <title>Pseudomonas caspiana sp. nov., a citrus pathogen in the Pseudomonas syringae phylogenetic group.</title>
        <authorList>
            <person name="Busquets A."/>
            <person name="Gomila M."/>
            <person name="Beiki F."/>
            <person name="Mulet M."/>
            <person name="Rahimian H."/>
            <person name="Garcia-Valdes E."/>
            <person name="Lalucat J."/>
        </authorList>
    </citation>
    <scope>NUCLEOTIDE SEQUENCE [LARGE SCALE GENOMIC DNA]</scope>
    <source>
        <strain evidence="1 2">FBF102</strain>
    </source>
</reference>
<gene>
    <name evidence="1" type="ORF">AUC60_07305</name>
</gene>
<sequence>MLMQLVTRGLHSELTGCGVSVDHDQSLDLKGLRRFIRAGLAWFVMGIVMEQSSTLRRLFLRTNVCNENHQCAVLALV</sequence>
<dbReference type="Proteomes" id="UP000195440">
    <property type="component" value="Unassembled WGS sequence"/>
</dbReference>
<comment type="caution">
    <text evidence="1">The sequence shown here is derived from an EMBL/GenBank/DDBJ whole genome shotgun (WGS) entry which is preliminary data.</text>
</comment>
<protein>
    <submittedName>
        <fullName evidence="1">Uncharacterized protein</fullName>
    </submittedName>
</protein>
<evidence type="ECO:0000313" key="1">
    <source>
        <dbReference type="EMBL" id="OUM74547.1"/>
    </source>
</evidence>
<proteinExistence type="predicted"/>
<keyword evidence="2" id="KW-1185">Reference proteome</keyword>
<evidence type="ECO:0000313" key="2">
    <source>
        <dbReference type="Proteomes" id="UP000195440"/>
    </source>
</evidence>
<dbReference type="AlphaFoldDB" id="A0A1Y3P402"/>
<dbReference type="EMBL" id="LOHF01000004">
    <property type="protein sequence ID" value="OUM74547.1"/>
    <property type="molecule type" value="Genomic_DNA"/>
</dbReference>
<accession>A0A1Y3P402</accession>
<name>A0A1Y3P402_9PSED</name>
<organism evidence="1 2">
    <name type="scientific">Pseudomonas caspiana</name>
    <dbReference type="NCBI Taxonomy" id="1451454"/>
    <lineage>
        <taxon>Bacteria</taxon>
        <taxon>Pseudomonadati</taxon>
        <taxon>Pseudomonadota</taxon>
        <taxon>Gammaproteobacteria</taxon>
        <taxon>Pseudomonadales</taxon>
        <taxon>Pseudomonadaceae</taxon>
        <taxon>Pseudomonas</taxon>
    </lineage>
</organism>